<dbReference type="EMBL" id="JAEHOC010000048">
    <property type="protein sequence ID" value="KAG2426354.1"/>
    <property type="molecule type" value="Genomic_DNA"/>
</dbReference>
<dbReference type="OrthoDB" id="424610at2759"/>
<dbReference type="PANTHER" id="PTHR43037">
    <property type="entry name" value="UNNAMED PRODUCT-RELATED"/>
    <property type="match status" value="1"/>
</dbReference>
<keyword evidence="5" id="KW-1185">Reference proteome</keyword>
<dbReference type="GO" id="GO:0016787">
    <property type="term" value="F:hydrolase activity"/>
    <property type="evidence" value="ECO:0007669"/>
    <property type="project" value="UniProtKB-KW"/>
</dbReference>
<name>A0A835SG44_CHLIN</name>
<keyword evidence="1" id="KW-0732">Signal</keyword>
<keyword evidence="2" id="KW-0378">Hydrolase</keyword>
<dbReference type="PANTHER" id="PTHR43037:SF5">
    <property type="entry name" value="FERULOYL ESTERASE"/>
    <property type="match status" value="1"/>
</dbReference>
<sequence>MTQIVVPASAQRHRRQQQQNQKRQLPGRSSTPCAVCVLSARPSATPPRPYAGFNASLHGTPQPLGFAINATAVAAAAAASATAASAGGAAAGNRGGGARAALTGSPRGRGFLFVPRSYDPGRPSPLAVMLHGAGGRADPLSGNWTFGGLAAAEDSRLIIVVPESAGRTWDAVRGGAFGPDVAALDGVLAAVFAAYAVDAGRVALAGHSDGASYALSLGLGNPQLFTHLLAFSPGFMRPPPAAAAWLDAAVAAAGAATAAARSSAVAAVAAVASELPELAEPQALRSRGRAEGRGRRLPRVFVAHGQEDEVLPVRCSHRIVSRLRAGGLDVEFMEFHGLHSLTREVAAAGLRFFLKPAEPASGT</sequence>
<gene>
    <name evidence="4" type="ORF">HXX76_013111</name>
</gene>
<dbReference type="InterPro" id="IPR050955">
    <property type="entry name" value="Plant_Biomass_Hydrol_Est"/>
</dbReference>
<proteinExistence type="predicted"/>
<evidence type="ECO:0000256" key="3">
    <source>
        <dbReference type="SAM" id="MobiDB-lite"/>
    </source>
</evidence>
<dbReference type="Proteomes" id="UP000650467">
    <property type="component" value="Unassembled WGS sequence"/>
</dbReference>
<organism evidence="4 5">
    <name type="scientific">Chlamydomonas incerta</name>
    <dbReference type="NCBI Taxonomy" id="51695"/>
    <lineage>
        <taxon>Eukaryota</taxon>
        <taxon>Viridiplantae</taxon>
        <taxon>Chlorophyta</taxon>
        <taxon>core chlorophytes</taxon>
        <taxon>Chlorophyceae</taxon>
        <taxon>CS clade</taxon>
        <taxon>Chlamydomonadales</taxon>
        <taxon>Chlamydomonadaceae</taxon>
        <taxon>Chlamydomonas</taxon>
    </lineage>
</organism>
<evidence type="ECO:0008006" key="6">
    <source>
        <dbReference type="Google" id="ProtNLM"/>
    </source>
</evidence>
<dbReference type="InterPro" id="IPR029058">
    <property type="entry name" value="AB_hydrolase_fold"/>
</dbReference>
<feature type="region of interest" description="Disordered" evidence="3">
    <location>
        <begin position="1"/>
        <end position="30"/>
    </location>
</feature>
<protein>
    <recommendedName>
        <fullName evidence="6">Phospholipase/carboxylesterase/thioesterase domain-containing protein</fullName>
    </recommendedName>
</protein>
<evidence type="ECO:0000256" key="1">
    <source>
        <dbReference type="ARBA" id="ARBA00022729"/>
    </source>
</evidence>
<evidence type="ECO:0000313" key="4">
    <source>
        <dbReference type="EMBL" id="KAG2426354.1"/>
    </source>
</evidence>
<reference evidence="4" key="1">
    <citation type="journal article" date="2020" name="bioRxiv">
        <title>Comparative genomics of Chlamydomonas.</title>
        <authorList>
            <person name="Craig R.J."/>
            <person name="Hasan A.R."/>
            <person name="Ness R.W."/>
            <person name="Keightley P.D."/>
        </authorList>
    </citation>
    <scope>NUCLEOTIDE SEQUENCE</scope>
    <source>
        <strain evidence="4">SAG 7.73</strain>
    </source>
</reference>
<dbReference type="SUPFAM" id="SSF53474">
    <property type="entry name" value="alpha/beta-Hydrolases"/>
    <property type="match status" value="1"/>
</dbReference>
<dbReference type="Gene3D" id="3.40.50.1820">
    <property type="entry name" value="alpha/beta hydrolase"/>
    <property type="match status" value="1"/>
</dbReference>
<dbReference type="Pfam" id="PF00756">
    <property type="entry name" value="Esterase"/>
    <property type="match status" value="1"/>
</dbReference>
<evidence type="ECO:0000256" key="2">
    <source>
        <dbReference type="ARBA" id="ARBA00022801"/>
    </source>
</evidence>
<comment type="caution">
    <text evidence="4">The sequence shown here is derived from an EMBL/GenBank/DDBJ whole genome shotgun (WGS) entry which is preliminary data.</text>
</comment>
<evidence type="ECO:0000313" key="5">
    <source>
        <dbReference type="Proteomes" id="UP000650467"/>
    </source>
</evidence>
<accession>A0A835SG44</accession>
<dbReference type="AlphaFoldDB" id="A0A835SG44"/>
<dbReference type="InterPro" id="IPR000801">
    <property type="entry name" value="Esterase-like"/>
</dbReference>